<dbReference type="PANTHER" id="PTHR30146:SF24">
    <property type="entry name" value="XYLOSE OPERON REGULATORY PROTEIN"/>
    <property type="match status" value="1"/>
</dbReference>
<evidence type="ECO:0000256" key="3">
    <source>
        <dbReference type="ARBA" id="ARBA00023163"/>
    </source>
</evidence>
<evidence type="ECO:0000313" key="5">
    <source>
        <dbReference type="EMBL" id="SHE50021.1"/>
    </source>
</evidence>
<evidence type="ECO:0000313" key="6">
    <source>
        <dbReference type="Proteomes" id="UP000184159"/>
    </source>
</evidence>
<dbReference type="PANTHER" id="PTHR30146">
    <property type="entry name" value="LACI-RELATED TRANSCRIPTIONAL REPRESSOR"/>
    <property type="match status" value="1"/>
</dbReference>
<dbReference type="CDD" id="cd01543">
    <property type="entry name" value="PBP1_XylR"/>
    <property type="match status" value="1"/>
</dbReference>
<keyword evidence="1" id="KW-0805">Transcription regulation</keyword>
<dbReference type="Pfam" id="PF13377">
    <property type="entry name" value="Peripla_BP_3"/>
    <property type="match status" value="1"/>
</dbReference>
<dbReference type="PROSITE" id="PS01124">
    <property type="entry name" value="HTH_ARAC_FAMILY_2"/>
    <property type="match status" value="1"/>
</dbReference>
<proteinExistence type="predicted"/>
<evidence type="ECO:0000256" key="2">
    <source>
        <dbReference type="ARBA" id="ARBA00023125"/>
    </source>
</evidence>
<dbReference type="SMART" id="SM00342">
    <property type="entry name" value="HTH_ARAC"/>
    <property type="match status" value="1"/>
</dbReference>
<dbReference type="InterPro" id="IPR028082">
    <property type="entry name" value="Peripla_BP_I"/>
</dbReference>
<dbReference type="SUPFAM" id="SSF46689">
    <property type="entry name" value="Homeodomain-like"/>
    <property type="match status" value="1"/>
</dbReference>
<organism evidence="5 6">
    <name type="scientific">Vibrio gazogenes DSM 21264 = NBRC 103151</name>
    <dbReference type="NCBI Taxonomy" id="1123492"/>
    <lineage>
        <taxon>Bacteria</taxon>
        <taxon>Pseudomonadati</taxon>
        <taxon>Pseudomonadota</taxon>
        <taxon>Gammaproteobacteria</taxon>
        <taxon>Vibrionales</taxon>
        <taxon>Vibrionaceae</taxon>
        <taxon>Vibrio</taxon>
    </lineage>
</organism>
<reference evidence="6" key="1">
    <citation type="submission" date="2016-11" db="EMBL/GenBank/DDBJ databases">
        <authorList>
            <person name="Varghese N."/>
            <person name="Submissions S."/>
        </authorList>
    </citation>
    <scope>NUCLEOTIDE SEQUENCE [LARGE SCALE GENOMIC DNA]</scope>
    <source>
        <strain evidence="6">DSM 21264</strain>
    </source>
</reference>
<keyword evidence="6" id="KW-1185">Reference proteome</keyword>
<sequence>MNKNPSMTALKPYPHNLYRQFIDHRYRITLLFNANKVYDREVIEGIGEYLQASQCNWDIYLEEEFTTHLENFHTWKGDGVIADFDNPHIRELLEDTTLPVVAIGGSYEHPSDYPDVPYVATDNQALIELAFQHLKSKGIENFAFYGMPEESWRRWSHEREQAFIQLLQREGYSGSVYRGNEVSPQTWQYDMNRLADWLQQLPTPVGIVAVTDARARHLLQVCDHLKLMVPDKISVIGIDNEELTRYLSRVSLSSVEQGCKEMGYQAAKLLHRLLTTAPEETEQLEALRQTRRLVPPTQVHARQSTDYQALKDPYVIQAMHFIRHHACKGIKVEQVLDYVGISRSNMEIRFKEECGHSIHQEIHNSKLRQARHLLATTSLPVAEIAELCGYPSLQYMYSVFKKHQQCTPKEFREQHHDRWRHRDAL</sequence>
<dbReference type="InterPro" id="IPR046335">
    <property type="entry name" value="LacI/GalR-like_sensor"/>
</dbReference>
<protein>
    <submittedName>
        <fullName evidence="5">LacI family transcriptional regulator</fullName>
    </submittedName>
</protein>
<name>A0A1M4TZS7_VIBGA</name>
<dbReference type="Pfam" id="PF12833">
    <property type="entry name" value="HTH_18"/>
    <property type="match status" value="1"/>
</dbReference>
<dbReference type="Gene3D" id="3.40.50.2300">
    <property type="match status" value="2"/>
</dbReference>
<dbReference type="EMBL" id="FQUH01000001">
    <property type="protein sequence ID" value="SHE50021.1"/>
    <property type="molecule type" value="Genomic_DNA"/>
</dbReference>
<dbReference type="GO" id="GO:0000976">
    <property type="term" value="F:transcription cis-regulatory region binding"/>
    <property type="evidence" value="ECO:0007669"/>
    <property type="project" value="TreeGrafter"/>
</dbReference>
<keyword evidence="2" id="KW-0238">DNA-binding</keyword>
<dbReference type="Proteomes" id="UP000184159">
    <property type="component" value="Unassembled WGS sequence"/>
</dbReference>
<dbReference type="RefSeq" id="WP_278247313.1">
    <property type="nucleotide sequence ID" value="NZ_FQUH01000001.1"/>
</dbReference>
<keyword evidence="3" id="KW-0804">Transcription</keyword>
<feature type="domain" description="HTH araC/xylS-type" evidence="4">
    <location>
        <begin position="316"/>
        <end position="414"/>
    </location>
</feature>
<evidence type="ECO:0000259" key="4">
    <source>
        <dbReference type="PROSITE" id="PS01124"/>
    </source>
</evidence>
<dbReference type="InterPro" id="IPR018060">
    <property type="entry name" value="HTH_AraC"/>
</dbReference>
<dbReference type="AlphaFoldDB" id="A0A1M4TZS7"/>
<dbReference type="SUPFAM" id="SSF53822">
    <property type="entry name" value="Periplasmic binding protein-like I"/>
    <property type="match status" value="1"/>
</dbReference>
<dbReference type="InterPro" id="IPR009057">
    <property type="entry name" value="Homeodomain-like_sf"/>
</dbReference>
<dbReference type="Gene3D" id="1.10.10.60">
    <property type="entry name" value="Homeodomain-like"/>
    <property type="match status" value="1"/>
</dbReference>
<gene>
    <name evidence="5" type="ORF">SAMN02745781_00431</name>
</gene>
<accession>A0A1M4TZS7</accession>
<dbReference type="GO" id="GO:0003700">
    <property type="term" value="F:DNA-binding transcription factor activity"/>
    <property type="evidence" value="ECO:0007669"/>
    <property type="project" value="InterPro"/>
</dbReference>
<dbReference type="InterPro" id="IPR054031">
    <property type="entry name" value="XylR_PBP1"/>
</dbReference>
<evidence type="ECO:0000256" key="1">
    <source>
        <dbReference type="ARBA" id="ARBA00023015"/>
    </source>
</evidence>
<dbReference type="Pfam" id="PF22177">
    <property type="entry name" value="PBP1_XylR"/>
    <property type="match status" value="1"/>
</dbReference>